<evidence type="ECO:0000313" key="2">
    <source>
        <dbReference type="EMBL" id="WZN41557.1"/>
    </source>
</evidence>
<protein>
    <submittedName>
        <fullName evidence="2">CHC2 zinc finger domain-containing protein</fullName>
    </submittedName>
</protein>
<name>A0ABZ2YQE7_9BACT</name>
<accession>A0ABZ2YQE7</accession>
<dbReference type="RefSeq" id="WP_341836406.1">
    <property type="nucleotide sequence ID" value="NZ_CP149822.1"/>
</dbReference>
<dbReference type="EMBL" id="CP149822">
    <property type="protein sequence ID" value="WZN41557.1"/>
    <property type="molecule type" value="Genomic_DNA"/>
</dbReference>
<dbReference type="SUPFAM" id="SSF57783">
    <property type="entry name" value="Zinc beta-ribbon"/>
    <property type="match status" value="1"/>
</dbReference>
<dbReference type="InterPro" id="IPR002694">
    <property type="entry name" value="Znf_CHC2"/>
</dbReference>
<keyword evidence="3" id="KW-1185">Reference proteome</keyword>
<gene>
    <name evidence="2" type="ORF">WJU16_00710</name>
</gene>
<proteinExistence type="predicted"/>
<dbReference type="Proteomes" id="UP001485459">
    <property type="component" value="Chromosome"/>
</dbReference>
<dbReference type="InterPro" id="IPR036977">
    <property type="entry name" value="DNA_primase_Znf_CHC2"/>
</dbReference>
<evidence type="ECO:0000313" key="3">
    <source>
        <dbReference type="Proteomes" id="UP001485459"/>
    </source>
</evidence>
<dbReference type="Pfam" id="PF01807">
    <property type="entry name" value="Zn_ribbon_DnaG"/>
    <property type="match status" value="1"/>
</dbReference>
<sequence>MEISEIKQSLTLAQALSHYGLKPDKHARLHCPFHGDKTPSLQVYYKAQSCYCFSLNCKTYGKALTAPLL</sequence>
<evidence type="ECO:0000259" key="1">
    <source>
        <dbReference type="Pfam" id="PF01807"/>
    </source>
</evidence>
<feature type="domain" description="Zinc finger CHC2-type" evidence="1">
    <location>
        <begin position="3"/>
        <end position="64"/>
    </location>
</feature>
<organism evidence="2 3">
    <name type="scientific">Chitinophaga pollutisoli</name>
    <dbReference type="NCBI Taxonomy" id="3133966"/>
    <lineage>
        <taxon>Bacteria</taxon>
        <taxon>Pseudomonadati</taxon>
        <taxon>Bacteroidota</taxon>
        <taxon>Chitinophagia</taxon>
        <taxon>Chitinophagales</taxon>
        <taxon>Chitinophagaceae</taxon>
        <taxon>Chitinophaga</taxon>
    </lineage>
</organism>
<dbReference type="Gene3D" id="3.90.580.10">
    <property type="entry name" value="Zinc finger, CHC2-type domain"/>
    <property type="match status" value="1"/>
</dbReference>
<reference evidence="3" key="1">
    <citation type="submission" date="2024-03" db="EMBL/GenBank/DDBJ databases">
        <title>Chitinophaga horti sp. nov., isolated from garden soil.</title>
        <authorList>
            <person name="Lee D.S."/>
            <person name="Han D.M."/>
            <person name="Baek J.H."/>
            <person name="Choi D.G."/>
            <person name="Jeon J.H."/>
            <person name="Jeon C.O."/>
        </authorList>
    </citation>
    <scope>NUCLEOTIDE SEQUENCE [LARGE SCALE GENOMIC DNA]</scope>
    <source>
        <strain evidence="3">GPA1</strain>
    </source>
</reference>